<evidence type="ECO:0008006" key="4">
    <source>
        <dbReference type="Google" id="ProtNLM"/>
    </source>
</evidence>
<dbReference type="AlphaFoldDB" id="A0A4Z0YSJ9"/>
<protein>
    <recommendedName>
        <fullName evidence="4">Integral membrane protein</fullName>
    </recommendedName>
</protein>
<keyword evidence="1" id="KW-0812">Transmembrane</keyword>
<reference evidence="2 3" key="1">
    <citation type="submission" date="2019-03" db="EMBL/GenBank/DDBJ databases">
        <title>Draft genome sequence of Xylaria hypoxylon DSM 108379, a ubiquitous saprotrophic-parasitic fungi on hardwood.</title>
        <authorList>
            <person name="Buettner E."/>
            <person name="Leonhardt S."/>
            <person name="Gebauer A.M."/>
            <person name="Liers C."/>
            <person name="Hofrichter M."/>
            <person name="Kellner H."/>
        </authorList>
    </citation>
    <scope>NUCLEOTIDE SEQUENCE [LARGE SCALE GENOMIC DNA]</scope>
    <source>
        <strain evidence="2 3">DSM 108379</strain>
    </source>
</reference>
<gene>
    <name evidence="2" type="ORF">E0Z10_g6408</name>
</gene>
<dbReference type="EMBL" id="SKBN01000132">
    <property type="protein sequence ID" value="TGJ82361.1"/>
    <property type="molecule type" value="Genomic_DNA"/>
</dbReference>
<name>A0A4Z0YSJ9_9PEZI</name>
<keyword evidence="3" id="KW-1185">Reference proteome</keyword>
<keyword evidence="1" id="KW-0472">Membrane</keyword>
<sequence length="160" mass="17841">MSSHEVSILLRLVPVMSTTSSLWYAWDQYEQMTLFRKAELKTLSNQLLPRYFTSFFARGAPRVLGLLAATTVSCGVIIRSSHDLPANGVQPWYIAGLSLAIAHLAWVPFIISPVQAIEKDVKGESVAHLEDWLRLHVWRSLTVDLGAWMCCIVATVVSLS</sequence>
<proteinExistence type="predicted"/>
<evidence type="ECO:0000256" key="1">
    <source>
        <dbReference type="SAM" id="Phobius"/>
    </source>
</evidence>
<evidence type="ECO:0000313" key="3">
    <source>
        <dbReference type="Proteomes" id="UP000297716"/>
    </source>
</evidence>
<comment type="caution">
    <text evidence="2">The sequence shown here is derived from an EMBL/GenBank/DDBJ whole genome shotgun (WGS) entry which is preliminary data.</text>
</comment>
<feature type="transmembrane region" description="Helical" evidence="1">
    <location>
        <begin position="137"/>
        <end position="159"/>
    </location>
</feature>
<feature type="transmembrane region" description="Helical" evidence="1">
    <location>
        <begin position="92"/>
        <end position="116"/>
    </location>
</feature>
<dbReference type="OrthoDB" id="1523883at2759"/>
<dbReference type="Proteomes" id="UP000297716">
    <property type="component" value="Unassembled WGS sequence"/>
</dbReference>
<dbReference type="STRING" id="37992.A0A4Z0YSJ9"/>
<accession>A0A4Z0YSJ9</accession>
<feature type="transmembrane region" description="Helical" evidence="1">
    <location>
        <begin position="6"/>
        <end position="26"/>
    </location>
</feature>
<evidence type="ECO:0000313" key="2">
    <source>
        <dbReference type="EMBL" id="TGJ82361.1"/>
    </source>
</evidence>
<organism evidence="2 3">
    <name type="scientific">Xylaria hypoxylon</name>
    <dbReference type="NCBI Taxonomy" id="37992"/>
    <lineage>
        <taxon>Eukaryota</taxon>
        <taxon>Fungi</taxon>
        <taxon>Dikarya</taxon>
        <taxon>Ascomycota</taxon>
        <taxon>Pezizomycotina</taxon>
        <taxon>Sordariomycetes</taxon>
        <taxon>Xylariomycetidae</taxon>
        <taxon>Xylariales</taxon>
        <taxon>Xylariaceae</taxon>
        <taxon>Xylaria</taxon>
    </lineage>
</organism>
<keyword evidence="1" id="KW-1133">Transmembrane helix</keyword>